<evidence type="ECO:0000256" key="1">
    <source>
        <dbReference type="ARBA" id="ARBA00023015"/>
    </source>
</evidence>
<dbReference type="Pfam" id="PF12833">
    <property type="entry name" value="HTH_18"/>
    <property type="match status" value="1"/>
</dbReference>
<dbReference type="SMART" id="SM00342">
    <property type="entry name" value="HTH_ARAC"/>
    <property type="match status" value="1"/>
</dbReference>
<evidence type="ECO:0000313" key="5">
    <source>
        <dbReference type="EMBL" id="REG98670.1"/>
    </source>
</evidence>
<gene>
    <name evidence="5" type="ORF">C8P67_106284</name>
</gene>
<dbReference type="SUPFAM" id="SSF51215">
    <property type="entry name" value="Regulatory protein AraC"/>
    <property type="match status" value="1"/>
</dbReference>
<keyword evidence="2" id="KW-0238">DNA-binding</keyword>
<sequence length="301" mass="35182">MIQKYQSQKRTACTYKGTICIFAGMDIQNLHQPFELDLAELTTYERNERKKTFFEMVFVLEGSGIQIINNHKLPYGPNKLFLIFPQNTHNFEIYEPSKFFFIRFNESYLRTQSTEWIHKLEFIFNNHNHLPGCILKTITDKPLIRALVEALIREHVNRDPGQEEVIKQLINTIITIAARNISLMAPSSLKQRGDSIAMLLLHYLHENIYEPEKLKSENVAKQFNISPNYISEFFKSNIGQSLQDYIIAYKLKLVETRLAYTDMQINEIVIELGFSDASHLNRLFKKYKGLSPSAFKKSLYQ</sequence>
<protein>
    <submittedName>
        <fullName evidence="5">AraC family transcriptional regulator</fullName>
    </submittedName>
</protein>
<evidence type="ECO:0000256" key="2">
    <source>
        <dbReference type="ARBA" id="ARBA00023125"/>
    </source>
</evidence>
<feature type="domain" description="HTH araC/xylS-type" evidence="4">
    <location>
        <begin position="198"/>
        <end position="298"/>
    </location>
</feature>
<dbReference type="PANTHER" id="PTHR43280:SF2">
    <property type="entry name" value="HTH-TYPE TRANSCRIPTIONAL REGULATOR EXSA"/>
    <property type="match status" value="1"/>
</dbReference>
<dbReference type="GO" id="GO:0003700">
    <property type="term" value="F:DNA-binding transcription factor activity"/>
    <property type="evidence" value="ECO:0007669"/>
    <property type="project" value="InterPro"/>
</dbReference>
<reference evidence="5 6" key="1">
    <citation type="submission" date="2018-08" db="EMBL/GenBank/DDBJ databases">
        <title>Genomic Encyclopedia of Archaeal and Bacterial Type Strains, Phase II (KMG-II): from individual species to whole genera.</title>
        <authorList>
            <person name="Goeker M."/>
        </authorList>
    </citation>
    <scope>NUCLEOTIDE SEQUENCE [LARGE SCALE GENOMIC DNA]</scope>
    <source>
        <strain evidence="5 6">DSM 100880</strain>
    </source>
</reference>
<evidence type="ECO:0000256" key="3">
    <source>
        <dbReference type="ARBA" id="ARBA00023163"/>
    </source>
</evidence>
<dbReference type="Gene3D" id="1.10.10.60">
    <property type="entry name" value="Homeodomain-like"/>
    <property type="match status" value="2"/>
</dbReference>
<dbReference type="AlphaFoldDB" id="A0A3E0ELQ7"/>
<proteinExistence type="predicted"/>
<dbReference type="InterPro" id="IPR037923">
    <property type="entry name" value="HTH-like"/>
</dbReference>
<dbReference type="SUPFAM" id="SSF46689">
    <property type="entry name" value="Homeodomain-like"/>
    <property type="match status" value="1"/>
</dbReference>
<dbReference type="EMBL" id="QUNI01000006">
    <property type="protein sequence ID" value="REG98670.1"/>
    <property type="molecule type" value="Genomic_DNA"/>
</dbReference>
<name>A0A3E0ELQ7_9FLAO</name>
<keyword evidence="1" id="KW-0805">Transcription regulation</keyword>
<accession>A0A3E0ELQ7</accession>
<evidence type="ECO:0000259" key="4">
    <source>
        <dbReference type="PROSITE" id="PS01124"/>
    </source>
</evidence>
<dbReference type="PROSITE" id="PS01124">
    <property type="entry name" value="HTH_ARAC_FAMILY_2"/>
    <property type="match status" value="1"/>
</dbReference>
<dbReference type="Proteomes" id="UP000257136">
    <property type="component" value="Unassembled WGS sequence"/>
</dbReference>
<dbReference type="RefSeq" id="WP_245980444.1">
    <property type="nucleotide sequence ID" value="NZ_QUNI01000006.1"/>
</dbReference>
<keyword evidence="6" id="KW-1185">Reference proteome</keyword>
<evidence type="ECO:0000313" key="6">
    <source>
        <dbReference type="Proteomes" id="UP000257136"/>
    </source>
</evidence>
<keyword evidence="3" id="KW-0804">Transcription</keyword>
<comment type="caution">
    <text evidence="5">The sequence shown here is derived from an EMBL/GenBank/DDBJ whole genome shotgun (WGS) entry which is preliminary data.</text>
</comment>
<dbReference type="InterPro" id="IPR009057">
    <property type="entry name" value="Homeodomain-like_sf"/>
</dbReference>
<dbReference type="GO" id="GO:0043565">
    <property type="term" value="F:sequence-specific DNA binding"/>
    <property type="evidence" value="ECO:0007669"/>
    <property type="project" value="InterPro"/>
</dbReference>
<dbReference type="InterPro" id="IPR018060">
    <property type="entry name" value="HTH_AraC"/>
</dbReference>
<organism evidence="5 6">
    <name type="scientific">Flavobacterium aquicola</name>
    <dbReference type="NCBI Taxonomy" id="1682742"/>
    <lineage>
        <taxon>Bacteria</taxon>
        <taxon>Pseudomonadati</taxon>
        <taxon>Bacteroidota</taxon>
        <taxon>Flavobacteriia</taxon>
        <taxon>Flavobacteriales</taxon>
        <taxon>Flavobacteriaceae</taxon>
        <taxon>Flavobacterium</taxon>
    </lineage>
</organism>
<dbReference type="PANTHER" id="PTHR43280">
    <property type="entry name" value="ARAC-FAMILY TRANSCRIPTIONAL REGULATOR"/>
    <property type="match status" value="1"/>
</dbReference>